<reference evidence="3" key="1">
    <citation type="journal article" date="2010" name="Science">
        <title>Plasticity of animal genome architecture unmasked by rapid evolution of a pelagic tunicate.</title>
        <authorList>
            <person name="Denoeud F."/>
            <person name="Henriet S."/>
            <person name="Mungpakdee S."/>
            <person name="Aury J.M."/>
            <person name="Da Silva C."/>
            <person name="Brinkmann H."/>
            <person name="Mikhaleva J."/>
            <person name="Olsen L.C."/>
            <person name="Jubin C."/>
            <person name="Canestro C."/>
            <person name="Bouquet J.M."/>
            <person name="Danks G."/>
            <person name="Poulain J."/>
            <person name="Campsteijn C."/>
            <person name="Adamski M."/>
            <person name="Cross I."/>
            <person name="Yadetie F."/>
            <person name="Muffato M."/>
            <person name="Louis A."/>
            <person name="Butcher S."/>
            <person name="Tsagkogeorga G."/>
            <person name="Konrad A."/>
            <person name="Singh S."/>
            <person name="Jensen M.F."/>
            <person name="Cong E.H."/>
            <person name="Eikeseth-Otteraa H."/>
            <person name="Noel B."/>
            <person name="Anthouard V."/>
            <person name="Porcel B.M."/>
            <person name="Kachouri-Lafond R."/>
            <person name="Nishino A."/>
            <person name="Ugolini M."/>
            <person name="Chourrout P."/>
            <person name="Nishida H."/>
            <person name="Aasland R."/>
            <person name="Huzurbazar S."/>
            <person name="Westhof E."/>
            <person name="Delsuc F."/>
            <person name="Lehrach H."/>
            <person name="Reinhardt R."/>
            <person name="Weissenbach J."/>
            <person name="Roy S.W."/>
            <person name="Artiguenave F."/>
            <person name="Postlethwait J.H."/>
            <person name="Manak J.R."/>
            <person name="Thompson E.M."/>
            <person name="Jaillon O."/>
            <person name="Du Pasquier L."/>
            <person name="Boudinot P."/>
            <person name="Liberles D.A."/>
            <person name="Volff J.N."/>
            <person name="Philippe H."/>
            <person name="Lenhard B."/>
            <person name="Roest Crollius H."/>
            <person name="Wincker P."/>
            <person name="Chourrout D."/>
        </authorList>
    </citation>
    <scope>NUCLEOTIDE SEQUENCE [LARGE SCALE GENOMIC DNA]</scope>
</reference>
<protein>
    <recommendedName>
        <fullName evidence="2">Calcium-activated chloride channel N-terminal domain-containing protein</fullName>
    </recommendedName>
</protein>
<organism evidence="3">
    <name type="scientific">Oikopleura dioica</name>
    <name type="common">Tunicate</name>
    <dbReference type="NCBI Taxonomy" id="34765"/>
    <lineage>
        <taxon>Eukaryota</taxon>
        <taxon>Metazoa</taxon>
        <taxon>Chordata</taxon>
        <taxon>Tunicata</taxon>
        <taxon>Appendicularia</taxon>
        <taxon>Copelata</taxon>
        <taxon>Oikopleuridae</taxon>
        <taxon>Oikopleura</taxon>
    </lineage>
</organism>
<dbReference type="Pfam" id="PF08434">
    <property type="entry name" value="CLCA"/>
    <property type="match status" value="1"/>
</dbReference>
<keyword evidence="4" id="KW-1185">Reference proteome</keyword>
<dbReference type="EMBL" id="FN653018">
    <property type="protein sequence ID" value="CBY21798.1"/>
    <property type="molecule type" value="Genomic_DNA"/>
</dbReference>
<feature type="region of interest" description="Disordered" evidence="1">
    <location>
        <begin position="1231"/>
        <end position="1266"/>
    </location>
</feature>
<name>E4WWQ6_OIKDI</name>
<evidence type="ECO:0000313" key="4">
    <source>
        <dbReference type="Proteomes" id="UP000001307"/>
    </source>
</evidence>
<accession>E4WWQ6</accession>
<feature type="domain" description="Calcium-activated chloride channel N-terminal" evidence="2">
    <location>
        <begin position="178"/>
        <end position="218"/>
    </location>
</feature>
<feature type="compositionally biased region" description="Basic residues" evidence="1">
    <location>
        <begin position="1112"/>
        <end position="1132"/>
    </location>
</feature>
<dbReference type="OrthoDB" id="687730at2759"/>
<feature type="compositionally biased region" description="Basic and acidic residues" evidence="1">
    <location>
        <begin position="1241"/>
        <end position="1264"/>
    </location>
</feature>
<dbReference type="InterPro" id="IPR013642">
    <property type="entry name" value="CLCA_N"/>
</dbReference>
<sequence length="1382" mass="158707">MSESILVTFYTALKKFIQTFAAALYRSTKGQISLTEIFLEYPDFLPPTEFLDPKVTQLPDKYQVPIRIVDSEEEICEAQKPTPCEISGDQIILSDKFIRNYRIAEFSLKDSNDHYQWRTVKILQEWAKYRWGVFDENAVFNQSSYFDRFYKEKNTQCTDLEPTIMFSSDSEKFSPRKMDSISFCDANNHISVAPTNNNKLCDRRSTWEILKTHPDFLDKPELQQQLKQLKVQPVRRASRKIVIVFNAMALNDDFGEVFTQILSFIRVFLYVAKDDDFRIGLVQMGAGGLRIWPTGRFTDLEKITGQKLEEIHEWLPIQVSAYSSKSDTLLKNATNLAIDQITSSFDDSVSNEDTRGEVIILDHAEPGRRFSSAINIIEPMVVNGLIQIHRVVFGSGTRLGEDWYSNMVQLSGGKELVLPTKRDIRFNELSSLDFAVELANDKIIKSIIIPPHSRDREKYSIKLKKSRTVYLILSFSLQNSNSSIQPMPKEELLNAFTILRQRINSQIVIKNSTGEEQIILYEPSEIFFGSAKKEIFLESGNYVIDVSKALRHFEMTFYYESVLVECRIIAKSTRKDPYVKFITHRLSDNRIFLTASFINFHPEKVIAEIYSLQVNASYFYKEELELLDDGKISDLHKNDSWFTASAEPFPCPNTVDRPTRYGIDTKCTTGLVIKLTASSGDKLIVKHKTLSLQDVKPDCDGFVFERQCLLFTKQRLSFVNPQAKCKNGRFLTREEATRIPRSASGINRNRIMLEKHNSECYVLTAGVIKDVECASFADGFFCVTPLMSRFALSHVRGVRVEEFEDEYQVSWDKSADVTKRMSYTVFHIYSSAFNDTSVLVKTTDTKLSIQKTNNEMICPPHAPLNIFFDLSKINPSDFFDIKKKLENFRVKYFKSAERNNLLTVRQRALTVDDEPMDLKFHFDIAKIPKNDIYRRNIIVMLEIGDKATQFTEERIFVRNGIEFGGSANVMIKKNFDENPNGLIHFFCSLVNTSTWHIAIQAGDHNSNVSPYSLGYFIQMNLLKVEIPPIEQLTPLKVKPGTGTFTQIVAVLVDFTKTTTGIIIITSLSGLLFILGCFKCVKFCCCTAPKKKQRKSSSSSSDSSKEQSQKSAKQSHKSVKHCREKSAKARRAKKNKIVEKMETITETMRNNTTISKFRAAAQRNINQSAIKRIISAKSKARNTLIGAFTNVRVNNFAKNLTDKLKRQKSTAKFKTATEKIGILSTWEKRGFMQTKMRKKREKREAREEKKRKKEERDRKRHEEKAGMNSYRRRGQLPNNVVQPLDSMFYDEEAALYGVDCTAGADSLLASAMDSMVMDEYGNVFESKPGISYYKDDFGNIYEQEIQIVPDQPEELKNEQASKSTISGQFQRTRRRKKRRKQHH</sequence>
<feature type="region of interest" description="Disordered" evidence="1">
    <location>
        <begin position="1091"/>
        <end position="1132"/>
    </location>
</feature>
<proteinExistence type="predicted"/>
<feature type="compositionally biased region" description="Polar residues" evidence="1">
    <location>
        <begin position="1359"/>
        <end position="1369"/>
    </location>
</feature>
<evidence type="ECO:0000256" key="1">
    <source>
        <dbReference type="SAM" id="MobiDB-lite"/>
    </source>
</evidence>
<feature type="region of interest" description="Disordered" evidence="1">
    <location>
        <begin position="1348"/>
        <end position="1382"/>
    </location>
</feature>
<dbReference type="Proteomes" id="UP000001307">
    <property type="component" value="Unassembled WGS sequence"/>
</dbReference>
<gene>
    <name evidence="3" type="ORF">GSOID_T00011325001</name>
</gene>
<evidence type="ECO:0000259" key="2">
    <source>
        <dbReference type="Pfam" id="PF08434"/>
    </source>
</evidence>
<evidence type="ECO:0000313" key="3">
    <source>
        <dbReference type="EMBL" id="CBY21798.1"/>
    </source>
</evidence>
<dbReference type="InParanoid" id="E4WWQ6"/>
<feature type="compositionally biased region" description="Basic residues" evidence="1">
    <location>
        <begin position="1370"/>
        <end position="1382"/>
    </location>
</feature>